<evidence type="ECO:0000256" key="1">
    <source>
        <dbReference type="ARBA" id="ARBA00023157"/>
    </source>
</evidence>
<evidence type="ECO:0000313" key="5">
    <source>
        <dbReference type="RefSeq" id="XP_022101542.1"/>
    </source>
</evidence>
<feature type="disulfide bond" evidence="2">
    <location>
        <begin position="123"/>
        <end position="138"/>
    </location>
</feature>
<organism evidence="4 5">
    <name type="scientific">Acanthaster planci</name>
    <name type="common">Crown-of-thorns starfish</name>
    <dbReference type="NCBI Taxonomy" id="133434"/>
    <lineage>
        <taxon>Eukaryota</taxon>
        <taxon>Metazoa</taxon>
        <taxon>Echinodermata</taxon>
        <taxon>Eleutherozoa</taxon>
        <taxon>Asterozoa</taxon>
        <taxon>Asteroidea</taxon>
        <taxon>Valvatacea</taxon>
        <taxon>Valvatida</taxon>
        <taxon>Acanthasteridae</taxon>
        <taxon>Acanthaster</taxon>
    </lineage>
</organism>
<dbReference type="CDD" id="cd00112">
    <property type="entry name" value="LDLa"/>
    <property type="match status" value="1"/>
</dbReference>
<keyword evidence="3" id="KW-0732">Signal</keyword>
<dbReference type="RefSeq" id="XP_022101542.1">
    <property type="nucleotide sequence ID" value="XM_022245850.1"/>
</dbReference>
<dbReference type="InterPro" id="IPR036055">
    <property type="entry name" value="LDL_receptor-like_sf"/>
</dbReference>
<dbReference type="OrthoDB" id="2019384at2759"/>
<dbReference type="OMA" id="CAINKSE"/>
<name>A0A8B7Z9B2_ACAPL</name>
<feature type="chain" id="PRO_5034924185" evidence="3">
    <location>
        <begin position="19"/>
        <end position="148"/>
    </location>
</feature>
<comment type="caution">
    <text evidence="2">Lacks conserved residue(s) required for the propagation of feature annotation.</text>
</comment>
<dbReference type="InterPro" id="IPR002172">
    <property type="entry name" value="LDrepeatLR_classA_rpt"/>
</dbReference>
<dbReference type="PRINTS" id="PR00261">
    <property type="entry name" value="LDLRECEPTOR"/>
</dbReference>
<keyword evidence="4" id="KW-1185">Reference proteome</keyword>
<dbReference type="SUPFAM" id="SSF57424">
    <property type="entry name" value="LDL receptor-like module"/>
    <property type="match status" value="2"/>
</dbReference>
<dbReference type="KEGG" id="aplc:110985095"/>
<reference evidence="5" key="1">
    <citation type="submission" date="2025-08" db="UniProtKB">
        <authorList>
            <consortium name="RefSeq"/>
        </authorList>
    </citation>
    <scope>IDENTIFICATION</scope>
</reference>
<dbReference type="GeneID" id="110985095"/>
<protein>
    <submittedName>
        <fullName evidence="5">Very low-density lipoprotein receptor-like</fullName>
    </submittedName>
</protein>
<dbReference type="PROSITE" id="PS51257">
    <property type="entry name" value="PROKAR_LIPOPROTEIN"/>
    <property type="match status" value="1"/>
</dbReference>
<gene>
    <name evidence="5" type="primary">LOC110985095</name>
</gene>
<dbReference type="PROSITE" id="PS01209">
    <property type="entry name" value="LDLRA_1"/>
    <property type="match status" value="1"/>
</dbReference>
<evidence type="ECO:0000256" key="3">
    <source>
        <dbReference type="SAM" id="SignalP"/>
    </source>
</evidence>
<accession>A0A8B7Z9B2</accession>
<dbReference type="Proteomes" id="UP000694845">
    <property type="component" value="Unplaced"/>
</dbReference>
<proteinExistence type="predicted"/>
<feature type="signal peptide" evidence="3">
    <location>
        <begin position="1"/>
        <end position="18"/>
    </location>
</feature>
<evidence type="ECO:0000256" key="2">
    <source>
        <dbReference type="PROSITE-ProRule" id="PRU00124"/>
    </source>
</evidence>
<dbReference type="SMART" id="SM00192">
    <property type="entry name" value="LDLa"/>
    <property type="match status" value="2"/>
</dbReference>
<sequence length="148" mass="16352">MEVSRLLVLCFLVGVACAINKSERIKPGDRCNKYKEILHTDQLDPSKYQSCGQGAEGECYTMRSKCDSIVDCTNNADEKGCKDEHKEQCEKDFLGKPGVPFKCQAIEGEDPEDRMCILGSWECNGKVDCPNGDDEQNCSGSTSTQPNL</sequence>
<dbReference type="Gene3D" id="4.10.400.10">
    <property type="entry name" value="Low-density Lipoprotein Receptor"/>
    <property type="match status" value="2"/>
</dbReference>
<keyword evidence="1 2" id="KW-1015">Disulfide bond</keyword>
<evidence type="ECO:0000313" key="4">
    <source>
        <dbReference type="Proteomes" id="UP000694845"/>
    </source>
</evidence>
<dbReference type="PROSITE" id="PS50068">
    <property type="entry name" value="LDLRA_2"/>
    <property type="match status" value="1"/>
</dbReference>
<dbReference type="AlphaFoldDB" id="A0A8B7Z9B2"/>
<dbReference type="InterPro" id="IPR023415">
    <property type="entry name" value="LDLR_class-A_CS"/>
</dbReference>
<dbReference type="Pfam" id="PF00057">
    <property type="entry name" value="Ldl_recept_a"/>
    <property type="match status" value="1"/>
</dbReference>